<feature type="compositionally biased region" description="Polar residues" evidence="1">
    <location>
        <begin position="205"/>
        <end position="224"/>
    </location>
</feature>
<reference evidence="3 4" key="1">
    <citation type="submission" date="2014-04" db="EMBL/GenBank/DDBJ databases">
        <authorList>
            <consortium name="DOE Joint Genome Institute"/>
            <person name="Kuo A."/>
            <person name="Zuccaro A."/>
            <person name="Kohler A."/>
            <person name="Nagy L.G."/>
            <person name="Floudas D."/>
            <person name="Copeland A."/>
            <person name="Barry K.W."/>
            <person name="Cichocki N."/>
            <person name="Veneault-Fourrey C."/>
            <person name="LaButti K."/>
            <person name="Lindquist E.A."/>
            <person name="Lipzen A."/>
            <person name="Lundell T."/>
            <person name="Morin E."/>
            <person name="Murat C."/>
            <person name="Sun H."/>
            <person name="Tunlid A."/>
            <person name="Henrissat B."/>
            <person name="Grigoriev I.V."/>
            <person name="Hibbett D.S."/>
            <person name="Martin F."/>
            <person name="Nordberg H.P."/>
            <person name="Cantor M.N."/>
            <person name="Hua S.X."/>
        </authorList>
    </citation>
    <scope>NUCLEOTIDE SEQUENCE [LARGE SCALE GENOMIC DNA]</scope>
    <source>
        <strain evidence="3 4">MAFF 305830</strain>
    </source>
</reference>
<keyword evidence="2" id="KW-0732">Signal</keyword>
<dbReference type="STRING" id="933852.A0A0C3AMH0"/>
<protein>
    <recommendedName>
        <fullName evidence="5">Phytocyanin domain-containing protein</fullName>
    </recommendedName>
</protein>
<sequence length="257" mass="25991">MHYLSSLSVFASLMMGSYAATIKVQVGMNSTGGLATVFNPNQVTAQVDDTIEFIFMGKNHTVTQSSFAEPCTRQLDTRFDLAGADSGFMPVAANATEIPTWTIKVNDASAPQWFFCNQAQHCNAGMVFAINAPTTGEKTFEAFLAKAANATHPDPALNVTAPFTPPAAAGSSPGDASAPATTNSLASSTTDPLASATDAPANAEPSVSASESGTAGGLSFSSGGTAAADQAPASTSGTALASSPTARNAGARTHSSR</sequence>
<name>A0A0C3AMH0_SERVB</name>
<feature type="compositionally biased region" description="Low complexity" evidence="1">
    <location>
        <begin position="160"/>
        <end position="182"/>
    </location>
</feature>
<feature type="compositionally biased region" description="Polar residues" evidence="1">
    <location>
        <begin position="183"/>
        <end position="192"/>
    </location>
</feature>
<gene>
    <name evidence="3" type="ORF">M408DRAFT_30327</name>
</gene>
<dbReference type="SUPFAM" id="SSF49503">
    <property type="entry name" value="Cupredoxins"/>
    <property type="match status" value="1"/>
</dbReference>
<feature type="chain" id="PRO_5002161195" description="Phytocyanin domain-containing protein" evidence="2">
    <location>
        <begin position="20"/>
        <end position="257"/>
    </location>
</feature>
<dbReference type="EMBL" id="KN824430">
    <property type="protein sequence ID" value="KIM20486.1"/>
    <property type="molecule type" value="Genomic_DNA"/>
</dbReference>
<evidence type="ECO:0000313" key="4">
    <source>
        <dbReference type="Proteomes" id="UP000054097"/>
    </source>
</evidence>
<keyword evidence="4" id="KW-1185">Reference proteome</keyword>
<feature type="region of interest" description="Disordered" evidence="1">
    <location>
        <begin position="156"/>
        <end position="257"/>
    </location>
</feature>
<dbReference type="Gene3D" id="2.60.40.420">
    <property type="entry name" value="Cupredoxins - blue copper proteins"/>
    <property type="match status" value="1"/>
</dbReference>
<proteinExistence type="predicted"/>
<dbReference type="InterPro" id="IPR008972">
    <property type="entry name" value="Cupredoxin"/>
</dbReference>
<evidence type="ECO:0000256" key="2">
    <source>
        <dbReference type="SAM" id="SignalP"/>
    </source>
</evidence>
<accession>A0A0C3AMH0</accession>
<dbReference type="PANTHER" id="PTHR34883">
    <property type="entry name" value="SERINE-RICH PROTEIN, PUTATIVE-RELATED-RELATED"/>
    <property type="match status" value="1"/>
</dbReference>
<evidence type="ECO:0000256" key="1">
    <source>
        <dbReference type="SAM" id="MobiDB-lite"/>
    </source>
</evidence>
<dbReference type="HOGENOM" id="CLU_053381_5_1_1"/>
<dbReference type="PANTHER" id="PTHR34883:SF15">
    <property type="entry name" value="EXTRACELLULAR SERINE-RICH PROTEIN"/>
    <property type="match status" value="1"/>
</dbReference>
<feature type="signal peptide" evidence="2">
    <location>
        <begin position="1"/>
        <end position="19"/>
    </location>
</feature>
<organism evidence="3 4">
    <name type="scientific">Serendipita vermifera MAFF 305830</name>
    <dbReference type="NCBI Taxonomy" id="933852"/>
    <lineage>
        <taxon>Eukaryota</taxon>
        <taxon>Fungi</taxon>
        <taxon>Dikarya</taxon>
        <taxon>Basidiomycota</taxon>
        <taxon>Agaricomycotina</taxon>
        <taxon>Agaricomycetes</taxon>
        <taxon>Sebacinales</taxon>
        <taxon>Serendipitaceae</taxon>
        <taxon>Serendipita</taxon>
    </lineage>
</organism>
<evidence type="ECO:0000313" key="3">
    <source>
        <dbReference type="EMBL" id="KIM20486.1"/>
    </source>
</evidence>
<evidence type="ECO:0008006" key="5">
    <source>
        <dbReference type="Google" id="ProtNLM"/>
    </source>
</evidence>
<dbReference type="OrthoDB" id="1921208at2759"/>
<reference evidence="4" key="2">
    <citation type="submission" date="2015-01" db="EMBL/GenBank/DDBJ databases">
        <title>Evolutionary Origins and Diversification of the Mycorrhizal Mutualists.</title>
        <authorList>
            <consortium name="DOE Joint Genome Institute"/>
            <consortium name="Mycorrhizal Genomics Consortium"/>
            <person name="Kohler A."/>
            <person name="Kuo A."/>
            <person name="Nagy L.G."/>
            <person name="Floudas D."/>
            <person name="Copeland A."/>
            <person name="Barry K.W."/>
            <person name="Cichocki N."/>
            <person name="Veneault-Fourrey C."/>
            <person name="LaButti K."/>
            <person name="Lindquist E.A."/>
            <person name="Lipzen A."/>
            <person name="Lundell T."/>
            <person name="Morin E."/>
            <person name="Murat C."/>
            <person name="Riley R."/>
            <person name="Ohm R."/>
            <person name="Sun H."/>
            <person name="Tunlid A."/>
            <person name="Henrissat B."/>
            <person name="Grigoriev I.V."/>
            <person name="Hibbett D.S."/>
            <person name="Martin F."/>
        </authorList>
    </citation>
    <scope>NUCLEOTIDE SEQUENCE [LARGE SCALE GENOMIC DNA]</scope>
    <source>
        <strain evidence="4">MAFF 305830</strain>
    </source>
</reference>
<dbReference type="CDD" id="cd00920">
    <property type="entry name" value="Cupredoxin"/>
    <property type="match status" value="1"/>
</dbReference>
<dbReference type="AlphaFoldDB" id="A0A0C3AMH0"/>
<feature type="compositionally biased region" description="Polar residues" evidence="1">
    <location>
        <begin position="232"/>
        <end position="246"/>
    </location>
</feature>
<dbReference type="InterPro" id="IPR052953">
    <property type="entry name" value="Ser-rich/MCO-related"/>
</dbReference>
<dbReference type="Proteomes" id="UP000054097">
    <property type="component" value="Unassembled WGS sequence"/>
</dbReference>